<dbReference type="EMBL" id="CM043021">
    <property type="protein sequence ID" value="KAI4457375.1"/>
    <property type="molecule type" value="Genomic_DNA"/>
</dbReference>
<dbReference type="Proteomes" id="UP001056778">
    <property type="component" value="Chromosome 7"/>
</dbReference>
<protein>
    <submittedName>
        <fullName evidence="1">F-box only protein 6-like protein</fullName>
    </submittedName>
</protein>
<gene>
    <name evidence="1" type="ORF">MML48_7g00002080</name>
</gene>
<keyword evidence="2" id="KW-1185">Reference proteome</keyword>
<organism evidence="1 2">
    <name type="scientific">Holotrichia oblita</name>
    <name type="common">Chafer beetle</name>
    <dbReference type="NCBI Taxonomy" id="644536"/>
    <lineage>
        <taxon>Eukaryota</taxon>
        <taxon>Metazoa</taxon>
        <taxon>Ecdysozoa</taxon>
        <taxon>Arthropoda</taxon>
        <taxon>Hexapoda</taxon>
        <taxon>Insecta</taxon>
        <taxon>Pterygota</taxon>
        <taxon>Neoptera</taxon>
        <taxon>Endopterygota</taxon>
        <taxon>Coleoptera</taxon>
        <taxon>Polyphaga</taxon>
        <taxon>Scarabaeiformia</taxon>
        <taxon>Scarabaeidae</taxon>
        <taxon>Melolonthinae</taxon>
        <taxon>Holotrichia</taxon>
    </lineage>
</organism>
<sequence>MLKMGNSKSDLEERNATPIEYNPENGLILKGYHIPEEIVGEIFKKLPPHERLRSRLVCKRWNEIIIYILYNKYNKYFKTHYTPETLPVDLCYITLFSKRIRQNLLKNVNGEESFKYWKILANGGDGIVVEDLPYGSDELPEGVEEFNGNTSCFATSYGLGHKEQVIMVSKDKHLSHVINMYKPHIYVSEWVAARFDCGAKYSMVVKIVCKNKEFVEERLVHREEQWLGRAWSKKEIIIKKYPDDVEKIIFRHSAQDTQFWKGHYGMKMAGAVIKLLIDPAHTTNE</sequence>
<name>A0ACB9SQ96_HOLOL</name>
<evidence type="ECO:0000313" key="1">
    <source>
        <dbReference type="EMBL" id="KAI4457375.1"/>
    </source>
</evidence>
<accession>A0ACB9SQ96</accession>
<evidence type="ECO:0000313" key="2">
    <source>
        <dbReference type="Proteomes" id="UP001056778"/>
    </source>
</evidence>
<proteinExistence type="predicted"/>
<reference evidence="1" key="1">
    <citation type="submission" date="2022-04" db="EMBL/GenBank/DDBJ databases">
        <title>Chromosome-scale genome assembly of Holotrichia oblita Faldermann.</title>
        <authorList>
            <person name="Rongchong L."/>
        </authorList>
    </citation>
    <scope>NUCLEOTIDE SEQUENCE</scope>
    <source>
        <strain evidence="1">81SQS9</strain>
    </source>
</reference>
<comment type="caution">
    <text evidence="1">The sequence shown here is derived from an EMBL/GenBank/DDBJ whole genome shotgun (WGS) entry which is preliminary data.</text>
</comment>